<dbReference type="AlphaFoldDB" id="A0A3M0BK02"/>
<evidence type="ECO:0000313" key="2">
    <source>
        <dbReference type="Proteomes" id="UP000280842"/>
    </source>
</evidence>
<organism evidence="1 2">
    <name type="scientific">Hydrogenothermus marinus</name>
    <dbReference type="NCBI Taxonomy" id="133270"/>
    <lineage>
        <taxon>Bacteria</taxon>
        <taxon>Pseudomonadati</taxon>
        <taxon>Aquificota</taxon>
        <taxon>Aquificia</taxon>
        <taxon>Aquificales</taxon>
        <taxon>Hydrogenothermaceae</taxon>
        <taxon>Hydrogenothermus</taxon>
    </lineage>
</organism>
<proteinExistence type="predicted"/>
<keyword evidence="2" id="KW-1185">Reference proteome</keyword>
<reference evidence="1 2" key="1">
    <citation type="submission" date="2018-10" db="EMBL/GenBank/DDBJ databases">
        <title>Genomic Encyclopedia of Archaeal and Bacterial Type Strains, Phase II (KMG-II): from individual species to whole genera.</title>
        <authorList>
            <person name="Goeker M."/>
        </authorList>
    </citation>
    <scope>NUCLEOTIDE SEQUENCE [LARGE SCALE GENOMIC DNA]</scope>
    <source>
        <strain evidence="1 2">VM1</strain>
    </source>
</reference>
<dbReference type="EMBL" id="REFO01000010">
    <property type="protein sequence ID" value="RMA97773.1"/>
    <property type="molecule type" value="Genomic_DNA"/>
</dbReference>
<protein>
    <submittedName>
        <fullName evidence="1">Uncharacterized protein</fullName>
    </submittedName>
</protein>
<sequence length="58" mass="6559">MDLENIPKEVLEEAKKKGFNPDDILCITCAYKSCMQEKEGRNLLGNALKKNKKEESDG</sequence>
<dbReference type="RefSeq" id="WP_170145579.1">
    <property type="nucleotide sequence ID" value="NZ_REFO01000010.1"/>
</dbReference>
<accession>A0A3M0BK02</accession>
<dbReference type="Proteomes" id="UP000280842">
    <property type="component" value="Unassembled WGS sequence"/>
</dbReference>
<name>A0A3M0BK02_9AQUI</name>
<gene>
    <name evidence="1" type="ORF">CLV39_0400</name>
</gene>
<evidence type="ECO:0000313" key="1">
    <source>
        <dbReference type="EMBL" id="RMA97773.1"/>
    </source>
</evidence>
<comment type="caution">
    <text evidence="1">The sequence shown here is derived from an EMBL/GenBank/DDBJ whole genome shotgun (WGS) entry which is preliminary data.</text>
</comment>